<dbReference type="SMART" id="SM00689">
    <property type="entry name" value="DM6"/>
    <property type="match status" value="1"/>
</dbReference>
<evidence type="ECO:0000313" key="1">
    <source>
        <dbReference type="Proteomes" id="UP001652661"/>
    </source>
</evidence>
<dbReference type="Proteomes" id="UP001652661">
    <property type="component" value="Chromosome 2R"/>
</dbReference>
<gene>
    <name evidence="2" type="primary">cola</name>
</gene>
<reference evidence="2" key="2">
    <citation type="submission" date="2025-08" db="UniProtKB">
        <authorList>
            <consortium name="RefSeq"/>
        </authorList>
    </citation>
    <scope>IDENTIFICATION</scope>
    <source>
        <strain evidence="2">14028-0561.14</strain>
        <tissue evidence="2">Whole fly</tissue>
    </source>
</reference>
<dbReference type="OrthoDB" id="7812215at2759"/>
<proteinExistence type="predicted"/>
<organism evidence="1 2">
    <name type="scientific">Drosophila kikkawai</name>
    <name type="common">Fruit fly</name>
    <dbReference type="NCBI Taxonomy" id="30033"/>
    <lineage>
        <taxon>Eukaryota</taxon>
        <taxon>Metazoa</taxon>
        <taxon>Ecdysozoa</taxon>
        <taxon>Arthropoda</taxon>
        <taxon>Hexapoda</taxon>
        <taxon>Insecta</taxon>
        <taxon>Pterygota</taxon>
        <taxon>Neoptera</taxon>
        <taxon>Endopterygota</taxon>
        <taxon>Diptera</taxon>
        <taxon>Brachycera</taxon>
        <taxon>Muscomorpha</taxon>
        <taxon>Ephydroidea</taxon>
        <taxon>Drosophilidae</taxon>
        <taxon>Drosophila</taxon>
        <taxon>Sophophora</taxon>
    </lineage>
</organism>
<dbReference type="RefSeq" id="XP_017016968.1">
    <property type="nucleotide sequence ID" value="XM_017161479.3"/>
</dbReference>
<reference evidence="1" key="1">
    <citation type="submission" date="2025-05" db="UniProtKB">
        <authorList>
            <consortium name="RefSeq"/>
        </authorList>
    </citation>
    <scope>NUCLEOTIDE SEQUENCE [LARGE SCALE GENOMIC DNA]</scope>
    <source>
        <strain evidence="1">14028-0561.14</strain>
    </source>
</reference>
<dbReference type="InterPro" id="IPR006611">
    <property type="entry name" value="DUF1431_DROsp"/>
</dbReference>
<keyword evidence="1" id="KW-1185">Reference proteome</keyword>
<name>A0A6P4I2P4_DROKI</name>
<dbReference type="AlphaFoldDB" id="A0A6P4I2P4"/>
<dbReference type="PANTHER" id="PTHR20977">
    <property type="entry name" value="AT13385P-RELATED"/>
    <property type="match status" value="1"/>
</dbReference>
<dbReference type="OMA" id="FQMSIFC"/>
<accession>A0A6P4I2P4</accession>
<sequence>MLFSKLREQRRILALRRIYDWGNYDVTAGECRPILEESTAECTKDKFGCPLKVKKPFETPSFKRDKYPLYLKEIYDRKDRPVDPGCPQRLIRHDKLRYKPSDKFRKFQRTWPECPQIWLRPKDTCCPDPEIIPPTKRRVRLPPKPSPTTIEKHNFQMDLFCKSFIKGAGCKQGRRPPDCRRPREVSDCTKTPAPIPSFSEVCRDLVPSYCPAECACLTLPTRCDGLAKYQRCRMVQKTCTKPLIAYKPRLRFPY</sequence>
<dbReference type="PANTHER" id="PTHR20977:SF0">
    <property type="entry name" value="AT13385P-RELATED"/>
    <property type="match status" value="1"/>
</dbReference>
<dbReference type="Pfam" id="PF07248">
    <property type="entry name" value="DUF1431"/>
    <property type="match status" value="1"/>
</dbReference>
<protein>
    <submittedName>
        <fullName evidence="2">Uncharacterized protein cola</fullName>
    </submittedName>
</protein>
<evidence type="ECO:0000313" key="2">
    <source>
        <dbReference type="RefSeq" id="XP_017016968.1"/>
    </source>
</evidence>